<gene>
    <name evidence="2" type="ORF">UFOVP111_67</name>
</gene>
<protein>
    <submittedName>
        <fullName evidence="2">Uncharacterized protein</fullName>
    </submittedName>
</protein>
<dbReference type="EMBL" id="LR796226">
    <property type="protein sequence ID" value="CAB4128722.1"/>
    <property type="molecule type" value="Genomic_DNA"/>
</dbReference>
<sequence length="88" mass="9471">MDTLFETAVIGLAVGFAIAFINSTLGNYIWWLSPRGVRLSLTIPFAFGGSWLMGVSWPSIVVVTLAAGFISNGLLLLLDRASIVSIKR</sequence>
<keyword evidence="1" id="KW-0812">Transmembrane</keyword>
<organism evidence="2">
    <name type="scientific">uncultured Caudovirales phage</name>
    <dbReference type="NCBI Taxonomy" id="2100421"/>
    <lineage>
        <taxon>Viruses</taxon>
        <taxon>Duplodnaviria</taxon>
        <taxon>Heunggongvirae</taxon>
        <taxon>Uroviricota</taxon>
        <taxon>Caudoviricetes</taxon>
        <taxon>Peduoviridae</taxon>
        <taxon>Maltschvirus</taxon>
        <taxon>Maltschvirus maltsch</taxon>
    </lineage>
</organism>
<feature type="transmembrane region" description="Helical" evidence="1">
    <location>
        <begin position="7"/>
        <end position="31"/>
    </location>
</feature>
<feature type="transmembrane region" description="Helical" evidence="1">
    <location>
        <begin position="51"/>
        <end position="78"/>
    </location>
</feature>
<name>A0A6J5L575_9CAUD</name>
<evidence type="ECO:0000313" key="2">
    <source>
        <dbReference type="EMBL" id="CAB4128722.1"/>
    </source>
</evidence>
<reference evidence="2" key="1">
    <citation type="submission" date="2020-04" db="EMBL/GenBank/DDBJ databases">
        <authorList>
            <person name="Chiriac C."/>
            <person name="Salcher M."/>
            <person name="Ghai R."/>
            <person name="Kavagutti S V."/>
        </authorList>
    </citation>
    <scope>NUCLEOTIDE SEQUENCE</scope>
</reference>
<keyword evidence="1" id="KW-0472">Membrane</keyword>
<proteinExistence type="predicted"/>
<evidence type="ECO:0000256" key="1">
    <source>
        <dbReference type="SAM" id="Phobius"/>
    </source>
</evidence>
<keyword evidence="1" id="KW-1133">Transmembrane helix</keyword>
<accession>A0A6J5L575</accession>